<dbReference type="SUPFAM" id="SSF49329">
    <property type="entry name" value="Cu,Zn superoxide dismutase-like"/>
    <property type="match status" value="1"/>
</dbReference>
<evidence type="ECO:0000256" key="11">
    <source>
        <dbReference type="ARBA" id="ARBA00032899"/>
    </source>
</evidence>
<keyword evidence="8" id="KW-0186">Copper</keyword>
<evidence type="ECO:0000313" key="15">
    <source>
        <dbReference type="Proteomes" id="UP000014500"/>
    </source>
</evidence>
<evidence type="ECO:0000256" key="5">
    <source>
        <dbReference type="ARBA" id="ARBA00022723"/>
    </source>
</evidence>
<dbReference type="GO" id="GO:0004784">
    <property type="term" value="F:superoxide dismutase activity"/>
    <property type="evidence" value="ECO:0007669"/>
    <property type="project" value="UniProtKB-EC"/>
</dbReference>
<dbReference type="PRINTS" id="PR00068">
    <property type="entry name" value="CUZNDISMTASE"/>
</dbReference>
<dbReference type="SUPFAM" id="SSF55008">
    <property type="entry name" value="HMA, heavy metal-associated domain"/>
    <property type="match status" value="1"/>
</dbReference>
<dbReference type="EMBL" id="JH431976">
    <property type="status" value="NOT_ANNOTATED_CDS"/>
    <property type="molecule type" value="Genomic_DNA"/>
</dbReference>
<dbReference type="AlphaFoldDB" id="T1J9L3"/>
<dbReference type="CDD" id="cd00305">
    <property type="entry name" value="Cu-Zn_Superoxide_Dismutase"/>
    <property type="match status" value="1"/>
</dbReference>
<dbReference type="InterPro" id="IPR036163">
    <property type="entry name" value="HMA_dom_sf"/>
</dbReference>
<feature type="domain" description="HMA" evidence="13">
    <location>
        <begin position="15"/>
        <end position="78"/>
    </location>
</feature>
<dbReference type="FunFam" id="2.60.40.200:FF:000004">
    <property type="entry name" value="Copper chaperone for superoxide dismutase"/>
    <property type="match status" value="1"/>
</dbReference>
<comment type="cofactor">
    <cofactor evidence="2">
        <name>Cu(2+)</name>
        <dbReference type="ChEBI" id="CHEBI:29036"/>
    </cofactor>
</comment>
<dbReference type="InterPro" id="IPR001424">
    <property type="entry name" value="SOD_Cu_Zn_dom"/>
</dbReference>
<dbReference type="Gene3D" id="2.60.40.200">
    <property type="entry name" value="Superoxide dismutase, copper/zinc binding domain"/>
    <property type="match status" value="1"/>
</dbReference>
<dbReference type="EnsemblMetazoa" id="SMAR010410-RA">
    <property type="protein sequence ID" value="SMAR010410-PA"/>
    <property type="gene ID" value="SMAR010410"/>
</dbReference>
<evidence type="ECO:0000256" key="3">
    <source>
        <dbReference type="ARBA" id="ARBA00010457"/>
    </source>
</evidence>
<dbReference type="PhylomeDB" id="T1J9L3"/>
<dbReference type="Gene3D" id="3.30.70.100">
    <property type="match status" value="1"/>
</dbReference>
<reference evidence="15" key="1">
    <citation type="submission" date="2011-05" db="EMBL/GenBank/DDBJ databases">
        <authorList>
            <person name="Richards S.R."/>
            <person name="Qu J."/>
            <person name="Jiang H."/>
            <person name="Jhangiani S.N."/>
            <person name="Agravi P."/>
            <person name="Goodspeed R."/>
            <person name="Gross S."/>
            <person name="Mandapat C."/>
            <person name="Jackson L."/>
            <person name="Mathew T."/>
            <person name="Pu L."/>
            <person name="Thornton R."/>
            <person name="Saada N."/>
            <person name="Wilczek-Boney K.B."/>
            <person name="Lee S."/>
            <person name="Kovar C."/>
            <person name="Wu Y."/>
            <person name="Scherer S.E."/>
            <person name="Worley K.C."/>
            <person name="Muzny D.M."/>
            <person name="Gibbs R."/>
        </authorList>
    </citation>
    <scope>NUCLEOTIDE SEQUENCE</scope>
    <source>
        <strain evidence="15">Brora</strain>
    </source>
</reference>
<dbReference type="eggNOG" id="KOG4656">
    <property type="taxonomic scope" value="Eukaryota"/>
</dbReference>
<comment type="similarity">
    <text evidence="10">In the C-terminal section; belongs to the Cu-Zn superoxide dismutase family.</text>
</comment>
<evidence type="ECO:0000256" key="9">
    <source>
        <dbReference type="ARBA" id="ARBA00023157"/>
    </source>
</evidence>
<keyword evidence="5" id="KW-0479">Metal-binding</keyword>
<comment type="cofactor">
    <cofactor evidence="1">
        <name>Zn(2+)</name>
        <dbReference type="ChEBI" id="CHEBI:29105"/>
    </cofactor>
</comment>
<evidence type="ECO:0000256" key="8">
    <source>
        <dbReference type="ARBA" id="ARBA00023008"/>
    </source>
</evidence>
<evidence type="ECO:0000256" key="2">
    <source>
        <dbReference type="ARBA" id="ARBA00001973"/>
    </source>
</evidence>
<dbReference type="InterPro" id="IPR036423">
    <property type="entry name" value="SOD-like_Cu/Zn_dom_sf"/>
</dbReference>
<evidence type="ECO:0000259" key="13">
    <source>
        <dbReference type="PROSITE" id="PS50846"/>
    </source>
</evidence>
<evidence type="ECO:0000256" key="7">
    <source>
        <dbReference type="ARBA" id="ARBA00022862"/>
    </source>
</evidence>
<evidence type="ECO:0000256" key="6">
    <source>
        <dbReference type="ARBA" id="ARBA00022833"/>
    </source>
</evidence>
<dbReference type="CDD" id="cd00371">
    <property type="entry name" value="HMA"/>
    <property type="match status" value="1"/>
</dbReference>
<evidence type="ECO:0000256" key="1">
    <source>
        <dbReference type="ARBA" id="ARBA00001947"/>
    </source>
</evidence>
<keyword evidence="9" id="KW-1015">Disulfide bond</keyword>
<proteinExistence type="inferred from homology"/>
<name>T1J9L3_STRMM</name>
<dbReference type="OMA" id="KNVWEER"/>
<dbReference type="Pfam" id="PF00080">
    <property type="entry name" value="Sod_Cu"/>
    <property type="match status" value="1"/>
</dbReference>
<comment type="similarity">
    <text evidence="3">Belongs to the Cu-Zn superoxide dismutase family.</text>
</comment>
<accession>T1J9L3</accession>
<dbReference type="PROSITE" id="PS50846">
    <property type="entry name" value="HMA_2"/>
    <property type="match status" value="1"/>
</dbReference>
<reference evidence="14" key="2">
    <citation type="submission" date="2015-02" db="UniProtKB">
        <authorList>
            <consortium name="EnsemblMetazoa"/>
        </authorList>
    </citation>
    <scope>IDENTIFICATION</scope>
</reference>
<dbReference type="EC" id="1.15.1.1" evidence="4"/>
<sequence length="266" mass="28559">MRFESSAVNGKMEATAKVEFAVQMTCQNCVDSIERVLSKVPEIKNISINLKNEQVIVETSLSVAETQNLIESSGLKAVFKGFGTAGGNPNFSAAVAMLSGRSSVIGVVRFLQIKDDKCLIDGTIDGLSPGEHGLHVHELGDLSNGCQSVGNHYNPFNKKHGGRDDTERHVGDLGNVTADKEGRATFRFEDKLLCVPNIIGRSLVITADRDDLGKRNVGTSSQDGNSGARRLACGVIARSPGIFENPKKICLCDGTSIWDETNPLNL</sequence>
<evidence type="ECO:0000256" key="12">
    <source>
        <dbReference type="ARBA" id="ARBA00072705"/>
    </source>
</evidence>
<dbReference type="HOGENOM" id="CLU_056632_0_2_1"/>
<evidence type="ECO:0000256" key="10">
    <source>
        <dbReference type="ARBA" id="ARBA00025798"/>
    </source>
</evidence>
<dbReference type="GO" id="GO:0005507">
    <property type="term" value="F:copper ion binding"/>
    <property type="evidence" value="ECO:0007669"/>
    <property type="project" value="InterPro"/>
</dbReference>
<dbReference type="PANTHER" id="PTHR10003">
    <property type="entry name" value="SUPEROXIDE DISMUTASE CU-ZN -RELATED"/>
    <property type="match status" value="1"/>
</dbReference>
<keyword evidence="7" id="KW-0049">Antioxidant</keyword>
<protein>
    <recommendedName>
        <fullName evidence="12">Extracellular superoxide dismutase [Cu-Zn]</fullName>
        <ecNumber evidence="4">1.15.1.1</ecNumber>
    </recommendedName>
    <alternativeName>
        <fullName evidence="11">Superoxide dismutase copper chaperone</fullName>
    </alternativeName>
</protein>
<keyword evidence="15" id="KW-1185">Reference proteome</keyword>
<keyword evidence="6" id="KW-0862">Zinc</keyword>
<dbReference type="InterPro" id="IPR024134">
    <property type="entry name" value="SOD_Cu/Zn_/chaperone"/>
</dbReference>
<evidence type="ECO:0000313" key="14">
    <source>
        <dbReference type="EnsemblMetazoa" id="SMAR010410-PA"/>
    </source>
</evidence>
<dbReference type="Pfam" id="PF00403">
    <property type="entry name" value="HMA"/>
    <property type="match status" value="1"/>
</dbReference>
<organism evidence="14 15">
    <name type="scientific">Strigamia maritima</name>
    <name type="common">European centipede</name>
    <name type="synonym">Geophilus maritimus</name>
    <dbReference type="NCBI Taxonomy" id="126957"/>
    <lineage>
        <taxon>Eukaryota</taxon>
        <taxon>Metazoa</taxon>
        <taxon>Ecdysozoa</taxon>
        <taxon>Arthropoda</taxon>
        <taxon>Myriapoda</taxon>
        <taxon>Chilopoda</taxon>
        <taxon>Pleurostigmophora</taxon>
        <taxon>Geophilomorpha</taxon>
        <taxon>Linotaeniidae</taxon>
        <taxon>Strigamia</taxon>
    </lineage>
</organism>
<dbReference type="InterPro" id="IPR006121">
    <property type="entry name" value="HMA_dom"/>
</dbReference>
<dbReference type="Proteomes" id="UP000014500">
    <property type="component" value="Unassembled WGS sequence"/>
</dbReference>
<evidence type="ECO:0000256" key="4">
    <source>
        <dbReference type="ARBA" id="ARBA00012682"/>
    </source>
</evidence>
<dbReference type="STRING" id="126957.T1J9L3"/>